<sequence length="322" mass="35681">MEEKTVCVTGAGGYIASWVVKFLLSRGYRVHGTVRDPGDPKNAHLMNLEYAAANLKLFKADLLDYESISAAVSGCTGVLHVASPVPAVKVMNPEVELYEPAHTGTKNVLNACLQEKVKKVVVVSSVAAIVITEAWPKDLAMDETCWSDIEHCKSLEQWYCVAKTLAETEAWEFAKRTRLNLVTVCPSIVIGPLLQPTVNASSMYLLALLQGTDPGELGGMAFVDVRDTAEAILLAYENPEADGRYICSSHEMRNEAIVEMLKEKYPEFNYPKSFREVHSDLRLSSQKLQNLGWKYRPFEETLLDAVENYKQCGLLATKTGDI</sequence>
<gene>
    <name evidence="1" type="ORF">MLD38_024857</name>
</gene>
<accession>A0ACB9NUJ9</accession>
<reference evidence="2" key="1">
    <citation type="journal article" date="2023" name="Front. Plant Sci.">
        <title>Chromosomal-level genome assembly of Melastoma candidum provides insights into trichome evolution.</title>
        <authorList>
            <person name="Zhong Y."/>
            <person name="Wu W."/>
            <person name="Sun C."/>
            <person name="Zou P."/>
            <person name="Liu Y."/>
            <person name="Dai S."/>
            <person name="Zhou R."/>
        </authorList>
    </citation>
    <scope>NUCLEOTIDE SEQUENCE [LARGE SCALE GENOMIC DNA]</scope>
</reference>
<protein>
    <submittedName>
        <fullName evidence="1">Uncharacterized protein</fullName>
    </submittedName>
</protein>
<evidence type="ECO:0000313" key="1">
    <source>
        <dbReference type="EMBL" id="KAI4339975.1"/>
    </source>
</evidence>
<organism evidence="1 2">
    <name type="scientific">Melastoma candidum</name>
    <dbReference type="NCBI Taxonomy" id="119954"/>
    <lineage>
        <taxon>Eukaryota</taxon>
        <taxon>Viridiplantae</taxon>
        <taxon>Streptophyta</taxon>
        <taxon>Embryophyta</taxon>
        <taxon>Tracheophyta</taxon>
        <taxon>Spermatophyta</taxon>
        <taxon>Magnoliopsida</taxon>
        <taxon>eudicotyledons</taxon>
        <taxon>Gunneridae</taxon>
        <taxon>Pentapetalae</taxon>
        <taxon>rosids</taxon>
        <taxon>malvids</taxon>
        <taxon>Myrtales</taxon>
        <taxon>Melastomataceae</taxon>
        <taxon>Melastomatoideae</taxon>
        <taxon>Melastomateae</taxon>
        <taxon>Melastoma</taxon>
    </lineage>
</organism>
<dbReference type="EMBL" id="CM042886">
    <property type="protein sequence ID" value="KAI4339975.1"/>
    <property type="molecule type" value="Genomic_DNA"/>
</dbReference>
<proteinExistence type="predicted"/>
<keyword evidence="2" id="KW-1185">Reference proteome</keyword>
<evidence type="ECO:0000313" key="2">
    <source>
        <dbReference type="Proteomes" id="UP001057402"/>
    </source>
</evidence>
<name>A0ACB9NUJ9_9MYRT</name>
<comment type="caution">
    <text evidence="1">The sequence shown here is derived from an EMBL/GenBank/DDBJ whole genome shotgun (WGS) entry which is preliminary data.</text>
</comment>
<dbReference type="Proteomes" id="UP001057402">
    <property type="component" value="Chromosome 7"/>
</dbReference>